<dbReference type="GO" id="GO:0016787">
    <property type="term" value="F:hydrolase activity"/>
    <property type="evidence" value="ECO:0007669"/>
    <property type="project" value="UniProtKB-KW"/>
</dbReference>
<dbReference type="PROSITE" id="PS51195">
    <property type="entry name" value="Q_MOTIF"/>
    <property type="match status" value="1"/>
</dbReference>
<dbReference type="STRING" id="930118.SAMN05216429_11460"/>
<organism evidence="12 13">
    <name type="scientific">Marinobacter persicus</name>
    <dbReference type="NCBI Taxonomy" id="930118"/>
    <lineage>
        <taxon>Bacteria</taxon>
        <taxon>Pseudomonadati</taxon>
        <taxon>Pseudomonadota</taxon>
        <taxon>Gammaproteobacteria</taxon>
        <taxon>Pseudomonadales</taxon>
        <taxon>Marinobacteraceae</taxon>
        <taxon>Marinobacter</taxon>
    </lineage>
</organism>
<evidence type="ECO:0000313" key="13">
    <source>
        <dbReference type="Proteomes" id="UP000239446"/>
    </source>
</evidence>
<feature type="domain" description="Helicase C-terminal" evidence="9">
    <location>
        <begin position="230"/>
        <end position="387"/>
    </location>
</feature>
<dbReference type="GO" id="GO:0005829">
    <property type="term" value="C:cytosol"/>
    <property type="evidence" value="ECO:0007669"/>
    <property type="project" value="TreeGrafter"/>
</dbReference>
<accession>A0A2S6G6C4</accession>
<evidence type="ECO:0000256" key="6">
    <source>
        <dbReference type="PROSITE-ProRule" id="PRU00552"/>
    </source>
</evidence>
<dbReference type="RefSeq" id="WP_104416119.1">
    <property type="nucleotide sequence ID" value="NZ_PTIT01000011.1"/>
</dbReference>
<reference evidence="12 13" key="2">
    <citation type="submission" date="2018-02" db="EMBL/GenBank/DDBJ databases">
        <title>Subsurface microbial communities from deep shales in Ohio and West Virginia, USA.</title>
        <authorList>
            <person name="Wrighton K."/>
        </authorList>
    </citation>
    <scope>NUCLEOTIDE SEQUENCE [LARGE SCALE GENOMIC DNA]</scope>
    <source>
        <strain evidence="12 13">UTICA-S1B9</strain>
    </source>
</reference>
<evidence type="ECO:0000259" key="8">
    <source>
        <dbReference type="PROSITE" id="PS51192"/>
    </source>
</evidence>
<feature type="domain" description="Helicase ATP-binding" evidence="8">
    <location>
        <begin position="33"/>
        <end position="204"/>
    </location>
</feature>
<dbReference type="Gene3D" id="3.40.50.300">
    <property type="entry name" value="P-loop containing nucleotide triphosphate hydrolases"/>
    <property type="match status" value="2"/>
</dbReference>
<dbReference type="CDD" id="cd00268">
    <property type="entry name" value="DEADc"/>
    <property type="match status" value="1"/>
</dbReference>
<evidence type="ECO:0000256" key="3">
    <source>
        <dbReference type="ARBA" id="ARBA00022806"/>
    </source>
</evidence>
<sequence>MPSFNEFGLSKAMTVNLKQLGFSQPTDIQAAALPHCLAGRDVIAMARTGSGKTAAFGIGLVEALRPKLFAVQSVVLCPTRELADQVAKSLRELARARDNIKVLTLCGGVAIGPQIGSLAHGAHIVVGTPGRIQDHLRKGTLKLDKVSTVVLDEADRMLDMGFQEAMEDILSHAPAERQTLMFSATWPAAIRKLSGQYQREPVDVRVEAVEQNPDIRELFYEIAAGQETKAVMSVLSKWQPASCIVFCATKRDCDDMAEALKQAGFSALALHGDLEQRERDSVLVRFANQSCSVLVATDVAARGLDIKALPLVINAELARDPEVHTHRIGRTGRAGEQGLAVTLCTPARGHKVSQLESSREQAVEWGDSEALLATPLSPLKPAMRTLCIAGGRKDKVRPGDILGALTGDAGLPGKIVGKIDRFEFQTFVAIEAEYAHQALNRLKSGRIKGRKIPVRYA</sequence>
<dbReference type="InterPro" id="IPR044742">
    <property type="entry name" value="DEAD/DEAH_RhlB"/>
</dbReference>
<dbReference type="Proteomes" id="UP000239446">
    <property type="component" value="Unassembled WGS sequence"/>
</dbReference>
<dbReference type="Pfam" id="PF00271">
    <property type="entry name" value="Helicase_C"/>
    <property type="match status" value="1"/>
</dbReference>
<dbReference type="GO" id="GO:0003676">
    <property type="term" value="F:nucleic acid binding"/>
    <property type="evidence" value="ECO:0007669"/>
    <property type="project" value="InterPro"/>
</dbReference>
<dbReference type="InterPro" id="IPR014014">
    <property type="entry name" value="RNA_helicase_DEAD_Q_motif"/>
</dbReference>
<dbReference type="SMART" id="SM00490">
    <property type="entry name" value="HELICc"/>
    <property type="match status" value="1"/>
</dbReference>
<feature type="domain" description="DEAD-box RNA helicase Q" evidence="10">
    <location>
        <begin position="2"/>
        <end position="30"/>
    </location>
</feature>
<dbReference type="Pfam" id="PF00270">
    <property type="entry name" value="DEAD"/>
    <property type="match status" value="1"/>
</dbReference>
<dbReference type="PANTHER" id="PTHR47959">
    <property type="entry name" value="ATP-DEPENDENT RNA HELICASE RHLE-RELATED"/>
    <property type="match status" value="1"/>
</dbReference>
<dbReference type="GO" id="GO:0003724">
    <property type="term" value="F:RNA helicase activity"/>
    <property type="evidence" value="ECO:0007669"/>
    <property type="project" value="InterPro"/>
</dbReference>
<dbReference type="PROSITE" id="PS00039">
    <property type="entry name" value="DEAD_ATP_HELICASE"/>
    <property type="match status" value="1"/>
</dbReference>
<name>A0A2S6G6C4_9GAMM</name>
<dbReference type="SUPFAM" id="SSF52540">
    <property type="entry name" value="P-loop containing nucleoside triphosphate hydrolases"/>
    <property type="match status" value="1"/>
</dbReference>
<evidence type="ECO:0000313" key="11">
    <source>
        <dbReference type="EMBL" id="PPK51501.1"/>
    </source>
</evidence>
<gene>
    <name evidence="12" type="ORF">B0H24_101114</name>
    <name evidence="11" type="ORF">BY455_11114</name>
</gene>
<keyword evidence="1 7" id="KW-0547">Nucleotide-binding</keyword>
<evidence type="ECO:0000256" key="7">
    <source>
        <dbReference type="RuleBase" id="RU000492"/>
    </source>
</evidence>
<evidence type="ECO:0000256" key="2">
    <source>
        <dbReference type="ARBA" id="ARBA00022801"/>
    </source>
</evidence>
<dbReference type="InterPro" id="IPR027417">
    <property type="entry name" value="P-loop_NTPase"/>
</dbReference>
<evidence type="ECO:0000259" key="9">
    <source>
        <dbReference type="PROSITE" id="PS51194"/>
    </source>
</evidence>
<feature type="short sequence motif" description="Q motif" evidence="6">
    <location>
        <begin position="2"/>
        <end position="30"/>
    </location>
</feature>
<evidence type="ECO:0000313" key="14">
    <source>
        <dbReference type="Proteomes" id="UP000239648"/>
    </source>
</evidence>
<dbReference type="InterPro" id="IPR000629">
    <property type="entry name" value="RNA-helicase_DEAD-box_CS"/>
</dbReference>
<dbReference type="InterPro" id="IPR014001">
    <property type="entry name" value="Helicase_ATP-bd"/>
</dbReference>
<comment type="similarity">
    <text evidence="5 7">Belongs to the DEAD box helicase family.</text>
</comment>
<dbReference type="EMBL" id="PTIU01000011">
    <property type="protein sequence ID" value="PPK54661.1"/>
    <property type="molecule type" value="Genomic_DNA"/>
</dbReference>
<dbReference type="Proteomes" id="UP000239648">
    <property type="component" value="Unassembled WGS sequence"/>
</dbReference>
<dbReference type="InterPro" id="IPR012677">
    <property type="entry name" value="Nucleotide-bd_a/b_plait_sf"/>
</dbReference>
<evidence type="ECO:0000256" key="5">
    <source>
        <dbReference type="ARBA" id="ARBA00038437"/>
    </source>
</evidence>
<dbReference type="Pfam" id="PF03880">
    <property type="entry name" value="DbpA"/>
    <property type="match status" value="1"/>
</dbReference>
<keyword evidence="14" id="KW-1185">Reference proteome</keyword>
<dbReference type="InterPro" id="IPR005580">
    <property type="entry name" value="DbpA/CsdA_RNA-bd_dom"/>
</dbReference>
<dbReference type="SMART" id="SM00487">
    <property type="entry name" value="DEXDc"/>
    <property type="match status" value="1"/>
</dbReference>
<dbReference type="PROSITE" id="PS51194">
    <property type="entry name" value="HELICASE_CTER"/>
    <property type="match status" value="1"/>
</dbReference>
<dbReference type="AlphaFoldDB" id="A0A2S6G6C4"/>
<comment type="caution">
    <text evidence="12">The sequence shown here is derived from an EMBL/GenBank/DDBJ whole genome shotgun (WGS) entry which is preliminary data.</text>
</comment>
<protein>
    <submittedName>
        <fullName evidence="12">ATP-dependent RNA helicase DbpA</fullName>
    </submittedName>
</protein>
<dbReference type="CDD" id="cd18787">
    <property type="entry name" value="SF2_C_DEAD"/>
    <property type="match status" value="1"/>
</dbReference>
<dbReference type="NCBIfam" id="NF008744">
    <property type="entry name" value="PRK11776.1"/>
    <property type="match status" value="1"/>
</dbReference>
<keyword evidence="3 7" id="KW-0347">Helicase</keyword>
<dbReference type="PANTHER" id="PTHR47959:SF1">
    <property type="entry name" value="ATP-DEPENDENT RNA HELICASE DBPA"/>
    <property type="match status" value="1"/>
</dbReference>
<dbReference type="GO" id="GO:0005524">
    <property type="term" value="F:ATP binding"/>
    <property type="evidence" value="ECO:0007669"/>
    <property type="project" value="UniProtKB-KW"/>
</dbReference>
<evidence type="ECO:0000256" key="1">
    <source>
        <dbReference type="ARBA" id="ARBA00022741"/>
    </source>
</evidence>
<dbReference type="PROSITE" id="PS51192">
    <property type="entry name" value="HELICASE_ATP_BIND_1"/>
    <property type="match status" value="1"/>
</dbReference>
<evidence type="ECO:0000313" key="12">
    <source>
        <dbReference type="EMBL" id="PPK54661.1"/>
    </source>
</evidence>
<dbReference type="EMBL" id="PTIT01000011">
    <property type="protein sequence ID" value="PPK51501.1"/>
    <property type="molecule type" value="Genomic_DNA"/>
</dbReference>
<evidence type="ECO:0000259" key="10">
    <source>
        <dbReference type="PROSITE" id="PS51195"/>
    </source>
</evidence>
<keyword evidence="2 7" id="KW-0378">Hydrolase</keyword>
<reference evidence="11 14" key="1">
    <citation type="submission" date="2018-02" db="EMBL/GenBank/DDBJ databases">
        <title>Deep subsurface shale carbon reservoir microbial communities from Ohio and West Virginia, USA.</title>
        <authorList>
            <person name="Wrighton K."/>
        </authorList>
    </citation>
    <scope>NUCLEOTIDE SEQUENCE [LARGE SCALE GENOMIC DNA]</scope>
    <source>
        <strain evidence="11 14">UTICA-S1B6</strain>
    </source>
</reference>
<dbReference type="Gene3D" id="3.30.70.330">
    <property type="match status" value="1"/>
</dbReference>
<evidence type="ECO:0000256" key="4">
    <source>
        <dbReference type="ARBA" id="ARBA00022840"/>
    </source>
</evidence>
<dbReference type="InterPro" id="IPR011545">
    <property type="entry name" value="DEAD/DEAH_box_helicase_dom"/>
</dbReference>
<keyword evidence="4 7" id="KW-0067">ATP-binding</keyword>
<dbReference type="InterPro" id="IPR001650">
    <property type="entry name" value="Helicase_C-like"/>
</dbReference>
<dbReference type="OrthoDB" id="9805696at2"/>
<proteinExistence type="inferred from homology"/>
<dbReference type="InterPro" id="IPR050079">
    <property type="entry name" value="DEAD_box_RNA_helicase"/>
</dbReference>